<keyword evidence="4" id="KW-1185">Reference proteome</keyword>
<feature type="compositionally biased region" description="Low complexity" evidence="1">
    <location>
        <begin position="177"/>
        <end position="189"/>
    </location>
</feature>
<evidence type="ECO:0000313" key="2">
    <source>
        <dbReference type="EMBL" id="OBR87547.1"/>
    </source>
</evidence>
<evidence type="ECO:0000313" key="4">
    <source>
        <dbReference type="Proteomes" id="UP000078595"/>
    </source>
</evidence>
<feature type="compositionally biased region" description="Polar residues" evidence="1">
    <location>
        <begin position="427"/>
        <end position="451"/>
    </location>
</feature>
<dbReference type="GeneID" id="28965454"/>
<sequence length="524" mass="58331">MVSSIRSRSSSIASSIRSFKDSVLSKIGIKSARARASTRASEDSFEADAWYSQSQTIDCPSSIFDKAFSRRRKDSGLGSSIFSVLNGDTPETVGSAQSTYTLDEAVSQDPISKQVKSENLGFPSPSNQSDQSAGQYCSSTNLRPQSIRTPSAGSLDETRDRGRLYVRSPSPDWFRWSSDSSSSSTTISGDGEEGSEIGVSRRSYTTRSSADEVNKLPFYPRADRNTRRKANISTGINADGDRMPSLHRSSRTNTGLSFETNASHESGRRRKRGNSSSSIASWRDRLLGVPRFLESHITQVPRTKQIRSRNPDFLTPDEVSELPYTLQIGRRSMRRKLDFSNESNGESINPAENGDKRHHSYLDPMTYRVNPPTSTSRNLSDPPSSYSSGSYDPEYDRVFSGGRGRARSRMDSIWSVLNEDQDEEDSYTSSQGEDMGSKSTLRTHSNESFDLSNDKDEDADESVDQRRIPLHRSRTPSFMSTATTRLGRIRDHIEELCSRFTTSVSDSHHTQSTSSFLPKIDFNG</sequence>
<feature type="compositionally biased region" description="Low complexity" evidence="1">
    <location>
        <begin position="380"/>
        <end position="392"/>
    </location>
</feature>
<accession>A0A1A6ABV8</accession>
<dbReference type="RefSeq" id="XP_018265389.1">
    <property type="nucleotide sequence ID" value="XM_018405108.1"/>
</dbReference>
<organism evidence="2">
    <name type="scientific">Kwoniella dejecticola CBS 10117</name>
    <dbReference type="NCBI Taxonomy" id="1296121"/>
    <lineage>
        <taxon>Eukaryota</taxon>
        <taxon>Fungi</taxon>
        <taxon>Dikarya</taxon>
        <taxon>Basidiomycota</taxon>
        <taxon>Agaricomycotina</taxon>
        <taxon>Tremellomycetes</taxon>
        <taxon>Tremellales</taxon>
        <taxon>Cryptococcaceae</taxon>
        <taxon>Kwoniella</taxon>
    </lineage>
</organism>
<dbReference type="Proteomes" id="UP000078595">
    <property type="component" value="Chromosome 2"/>
</dbReference>
<feature type="compositionally biased region" description="Polar residues" evidence="1">
    <location>
        <begin position="124"/>
        <end position="152"/>
    </location>
</feature>
<reference evidence="3" key="3">
    <citation type="submission" date="2024-02" db="EMBL/GenBank/DDBJ databases">
        <title>Comparative genomics of Cryptococcus and Kwoniella reveals pathogenesis evolution and contrasting modes of karyotype evolution via chromosome fusion or intercentromeric recombination.</title>
        <authorList>
            <person name="Coelho M.A."/>
            <person name="David-Palma M."/>
            <person name="Shea T."/>
            <person name="Bowers K."/>
            <person name="McGinley-Smith S."/>
            <person name="Mohammad A.W."/>
            <person name="Gnirke A."/>
            <person name="Yurkov A.M."/>
            <person name="Nowrousian M."/>
            <person name="Sun S."/>
            <person name="Cuomo C.A."/>
            <person name="Heitman J."/>
        </authorList>
    </citation>
    <scope>NUCLEOTIDE SEQUENCE</scope>
    <source>
        <strain evidence="3">CBS 10117</strain>
    </source>
</reference>
<dbReference type="VEuPathDB" id="FungiDB:I303_01755"/>
<reference evidence="3" key="2">
    <citation type="submission" date="2013-07" db="EMBL/GenBank/DDBJ databases">
        <authorList>
            <consortium name="The Broad Institute Genome Sequencing Platform"/>
            <person name="Cuomo C."/>
            <person name="Litvintseva A."/>
            <person name="Chen Y."/>
            <person name="Heitman J."/>
            <person name="Sun S."/>
            <person name="Springer D."/>
            <person name="Dromer F."/>
            <person name="Young S.K."/>
            <person name="Zeng Q."/>
            <person name="Gargeya S."/>
            <person name="Fitzgerald M."/>
            <person name="Abouelleil A."/>
            <person name="Alvarado L."/>
            <person name="Berlin A.M."/>
            <person name="Chapman S.B."/>
            <person name="Dewar J."/>
            <person name="Goldberg J."/>
            <person name="Griggs A."/>
            <person name="Gujja S."/>
            <person name="Hansen M."/>
            <person name="Howarth C."/>
            <person name="Imamovic A."/>
            <person name="Larimer J."/>
            <person name="McCowan C."/>
            <person name="Murphy C."/>
            <person name="Pearson M."/>
            <person name="Priest M."/>
            <person name="Roberts A."/>
            <person name="Saif S."/>
            <person name="Shea T."/>
            <person name="Sykes S."/>
            <person name="Wortman J."/>
            <person name="Nusbaum C."/>
            <person name="Birren B."/>
        </authorList>
    </citation>
    <scope>NUCLEOTIDE SEQUENCE</scope>
    <source>
        <strain evidence="3">CBS 10117</strain>
    </source>
</reference>
<proteinExistence type="predicted"/>
<dbReference type="EMBL" id="KI894028">
    <property type="protein sequence ID" value="OBR87547.1"/>
    <property type="molecule type" value="Genomic_DNA"/>
</dbReference>
<reference evidence="2" key="1">
    <citation type="submission" date="2013-07" db="EMBL/GenBank/DDBJ databases">
        <title>The Genome Sequence of Cryptococcus dejecticola CBS10117.</title>
        <authorList>
            <consortium name="The Broad Institute Genome Sequencing Platform"/>
            <person name="Cuomo C."/>
            <person name="Litvintseva A."/>
            <person name="Chen Y."/>
            <person name="Heitman J."/>
            <person name="Sun S."/>
            <person name="Springer D."/>
            <person name="Dromer F."/>
            <person name="Young S.K."/>
            <person name="Zeng Q."/>
            <person name="Gargeya S."/>
            <person name="Fitzgerald M."/>
            <person name="Abouelleil A."/>
            <person name="Alvarado L."/>
            <person name="Berlin A.M."/>
            <person name="Chapman S.B."/>
            <person name="Dewar J."/>
            <person name="Goldberg J."/>
            <person name="Griggs A."/>
            <person name="Gujja S."/>
            <person name="Hansen M."/>
            <person name="Howarth C."/>
            <person name="Imamovic A."/>
            <person name="Larimer J."/>
            <person name="McCowan C."/>
            <person name="Murphy C."/>
            <person name="Pearson M."/>
            <person name="Priest M."/>
            <person name="Roberts A."/>
            <person name="Saif S."/>
            <person name="Shea T."/>
            <person name="Sykes S."/>
            <person name="Wortman J."/>
            <person name="Nusbaum C."/>
            <person name="Birren B."/>
        </authorList>
    </citation>
    <scope>NUCLEOTIDE SEQUENCE [LARGE SCALE GENOMIC DNA]</scope>
    <source>
        <strain evidence="2">CBS 10117</strain>
    </source>
</reference>
<dbReference type="KEGG" id="kdj:28965454"/>
<dbReference type="EMBL" id="CP144531">
    <property type="protein sequence ID" value="WWC59548.1"/>
    <property type="molecule type" value="Genomic_DNA"/>
</dbReference>
<gene>
    <name evidence="2" type="ORF">I303_01755</name>
    <name evidence="3" type="ORF">I303_102104</name>
</gene>
<feature type="compositionally biased region" description="Polar residues" evidence="1">
    <location>
        <begin position="505"/>
        <end position="516"/>
    </location>
</feature>
<feature type="region of interest" description="Disordered" evidence="1">
    <location>
        <begin position="108"/>
        <end position="279"/>
    </location>
</feature>
<feature type="region of interest" description="Disordered" evidence="1">
    <location>
        <begin position="339"/>
        <end position="397"/>
    </location>
</feature>
<dbReference type="AlphaFoldDB" id="A0A1A6ABV8"/>
<feature type="region of interest" description="Disordered" evidence="1">
    <location>
        <begin position="417"/>
        <end position="471"/>
    </location>
</feature>
<evidence type="ECO:0000313" key="3">
    <source>
        <dbReference type="EMBL" id="WWC59548.1"/>
    </source>
</evidence>
<feature type="compositionally biased region" description="Polar residues" evidence="1">
    <location>
        <begin position="251"/>
        <end position="264"/>
    </location>
</feature>
<feature type="region of interest" description="Disordered" evidence="1">
    <location>
        <begin position="505"/>
        <end position="524"/>
    </location>
</feature>
<evidence type="ECO:0000256" key="1">
    <source>
        <dbReference type="SAM" id="MobiDB-lite"/>
    </source>
</evidence>
<name>A0A1A6ABV8_9TREE</name>
<protein>
    <submittedName>
        <fullName evidence="2">Uncharacterized protein</fullName>
    </submittedName>
</protein>